<dbReference type="AlphaFoldDB" id="A0A9D0ZDS1"/>
<name>A0A9D0ZDS1_9FIRM</name>
<keyword evidence="7 8" id="KW-0472">Membrane</keyword>
<accession>A0A9D0ZDS1</accession>
<evidence type="ECO:0000256" key="8">
    <source>
        <dbReference type="SAM" id="Phobius"/>
    </source>
</evidence>
<feature type="transmembrane region" description="Helical" evidence="8">
    <location>
        <begin position="6"/>
        <end position="23"/>
    </location>
</feature>
<comment type="subcellular location">
    <subcellularLocation>
        <location evidence="1">Cell membrane</location>
        <topology evidence="1">Multi-pass membrane protein</topology>
    </subcellularLocation>
</comment>
<dbReference type="GO" id="GO:0055085">
    <property type="term" value="P:transmembrane transport"/>
    <property type="evidence" value="ECO:0007669"/>
    <property type="project" value="InterPro"/>
</dbReference>
<comment type="similarity">
    <text evidence="2">Belongs to the auxin efflux carrier (TC 2.A.69) family.</text>
</comment>
<dbReference type="Gene3D" id="1.20.1530.20">
    <property type="match status" value="1"/>
</dbReference>
<evidence type="ECO:0000256" key="4">
    <source>
        <dbReference type="ARBA" id="ARBA00022475"/>
    </source>
</evidence>
<dbReference type="EMBL" id="DVFJ01000038">
    <property type="protein sequence ID" value="HIQ72750.1"/>
    <property type="molecule type" value="Genomic_DNA"/>
</dbReference>
<sequence>MIENFWFSLNVSLPIFLLLAAGFGIKRLHLLDDSFFSQASSLVFTVALPAKLFYDTATSDFSRFNPAFILVCMLGTTAFFLIAWGVGALMLRKAPEKVGAFAHGAFRGNYVYIGFALMQNILGTDVIPLSATLASAFVLPLYNVYAVILLTVTGSHGRRIRPGVILRQIATNPMILGIVAGLPFALLHVRLPFALTQSLDYLGALCTPLALLVIGASIRFSDIAHDIRPILGACGIKLVLQPLIMVAIGLLLGLTHEELLVLFVLFGVPAAANVYIVTRKMGGDAQLASGIIVVSVLLSMFTLTAGVFLLRTAGIV</sequence>
<evidence type="ECO:0000256" key="3">
    <source>
        <dbReference type="ARBA" id="ARBA00022448"/>
    </source>
</evidence>
<evidence type="ECO:0000256" key="5">
    <source>
        <dbReference type="ARBA" id="ARBA00022692"/>
    </source>
</evidence>
<feature type="transmembrane region" description="Helical" evidence="8">
    <location>
        <begin position="290"/>
        <end position="310"/>
    </location>
</feature>
<dbReference type="PANTHER" id="PTHR36838:SF4">
    <property type="entry name" value="AUXIN EFFLUX CARRIER FAMILY PROTEIN"/>
    <property type="match status" value="1"/>
</dbReference>
<protein>
    <submittedName>
        <fullName evidence="9">AEC family transporter</fullName>
    </submittedName>
</protein>
<evidence type="ECO:0000313" key="9">
    <source>
        <dbReference type="EMBL" id="HIQ72750.1"/>
    </source>
</evidence>
<evidence type="ECO:0000313" key="10">
    <source>
        <dbReference type="Proteomes" id="UP000886887"/>
    </source>
</evidence>
<reference evidence="9" key="1">
    <citation type="submission" date="2020-10" db="EMBL/GenBank/DDBJ databases">
        <authorList>
            <person name="Gilroy R."/>
        </authorList>
    </citation>
    <scope>NUCLEOTIDE SEQUENCE</scope>
    <source>
        <strain evidence="9">ChiSxjej2B14-6234</strain>
    </source>
</reference>
<feature type="transmembrane region" description="Helical" evidence="8">
    <location>
        <begin position="174"/>
        <end position="195"/>
    </location>
</feature>
<organism evidence="9 10">
    <name type="scientific">Candidatus Onthenecus intestinigallinarum</name>
    <dbReference type="NCBI Taxonomy" id="2840875"/>
    <lineage>
        <taxon>Bacteria</taxon>
        <taxon>Bacillati</taxon>
        <taxon>Bacillota</taxon>
        <taxon>Clostridia</taxon>
        <taxon>Eubacteriales</taxon>
        <taxon>Candidatus Onthenecus</taxon>
    </lineage>
</organism>
<evidence type="ECO:0000256" key="7">
    <source>
        <dbReference type="ARBA" id="ARBA00023136"/>
    </source>
</evidence>
<feature type="transmembrane region" description="Helical" evidence="8">
    <location>
        <begin position="230"/>
        <end position="253"/>
    </location>
</feature>
<feature type="transmembrane region" description="Helical" evidence="8">
    <location>
        <begin position="35"/>
        <end position="54"/>
    </location>
</feature>
<evidence type="ECO:0000256" key="6">
    <source>
        <dbReference type="ARBA" id="ARBA00022989"/>
    </source>
</evidence>
<dbReference type="InterPro" id="IPR004776">
    <property type="entry name" value="Mem_transp_PIN-like"/>
</dbReference>
<comment type="caution">
    <text evidence="9">The sequence shown here is derived from an EMBL/GenBank/DDBJ whole genome shotgun (WGS) entry which is preliminary data.</text>
</comment>
<feature type="transmembrane region" description="Helical" evidence="8">
    <location>
        <begin position="201"/>
        <end position="218"/>
    </location>
</feature>
<dbReference type="InterPro" id="IPR038770">
    <property type="entry name" value="Na+/solute_symporter_sf"/>
</dbReference>
<gene>
    <name evidence="9" type="ORF">IAB73_11145</name>
</gene>
<dbReference type="PANTHER" id="PTHR36838">
    <property type="entry name" value="AUXIN EFFLUX CARRIER FAMILY PROTEIN"/>
    <property type="match status" value="1"/>
</dbReference>
<feature type="transmembrane region" description="Helical" evidence="8">
    <location>
        <begin position="66"/>
        <end position="89"/>
    </location>
</feature>
<dbReference type="GO" id="GO:0005886">
    <property type="term" value="C:plasma membrane"/>
    <property type="evidence" value="ECO:0007669"/>
    <property type="project" value="UniProtKB-SubCell"/>
</dbReference>
<reference evidence="9" key="2">
    <citation type="journal article" date="2021" name="PeerJ">
        <title>Extensive microbial diversity within the chicken gut microbiome revealed by metagenomics and culture.</title>
        <authorList>
            <person name="Gilroy R."/>
            <person name="Ravi A."/>
            <person name="Getino M."/>
            <person name="Pursley I."/>
            <person name="Horton D.L."/>
            <person name="Alikhan N.F."/>
            <person name="Baker D."/>
            <person name="Gharbi K."/>
            <person name="Hall N."/>
            <person name="Watson M."/>
            <person name="Adriaenssens E.M."/>
            <person name="Foster-Nyarko E."/>
            <person name="Jarju S."/>
            <person name="Secka A."/>
            <person name="Antonio M."/>
            <person name="Oren A."/>
            <person name="Chaudhuri R.R."/>
            <person name="La Ragione R."/>
            <person name="Hildebrand F."/>
            <person name="Pallen M.J."/>
        </authorList>
    </citation>
    <scope>NUCLEOTIDE SEQUENCE</scope>
    <source>
        <strain evidence="9">ChiSxjej2B14-6234</strain>
    </source>
</reference>
<keyword evidence="5 8" id="KW-0812">Transmembrane</keyword>
<keyword evidence="3" id="KW-0813">Transport</keyword>
<evidence type="ECO:0000256" key="1">
    <source>
        <dbReference type="ARBA" id="ARBA00004651"/>
    </source>
</evidence>
<keyword evidence="4" id="KW-1003">Cell membrane</keyword>
<feature type="transmembrane region" description="Helical" evidence="8">
    <location>
        <begin position="259"/>
        <end position="278"/>
    </location>
</feature>
<keyword evidence="6 8" id="KW-1133">Transmembrane helix</keyword>
<proteinExistence type="inferred from homology"/>
<feature type="transmembrane region" description="Helical" evidence="8">
    <location>
        <begin position="110"/>
        <end position="127"/>
    </location>
</feature>
<dbReference type="Proteomes" id="UP000886887">
    <property type="component" value="Unassembled WGS sequence"/>
</dbReference>
<evidence type="ECO:0000256" key="2">
    <source>
        <dbReference type="ARBA" id="ARBA00010145"/>
    </source>
</evidence>
<feature type="transmembrane region" description="Helical" evidence="8">
    <location>
        <begin position="133"/>
        <end position="153"/>
    </location>
</feature>
<dbReference type="Pfam" id="PF03547">
    <property type="entry name" value="Mem_trans"/>
    <property type="match status" value="2"/>
</dbReference>